<organism evidence="1 2">
    <name type="scientific">Suillus plorans</name>
    <dbReference type="NCBI Taxonomy" id="116603"/>
    <lineage>
        <taxon>Eukaryota</taxon>
        <taxon>Fungi</taxon>
        <taxon>Dikarya</taxon>
        <taxon>Basidiomycota</taxon>
        <taxon>Agaricomycotina</taxon>
        <taxon>Agaricomycetes</taxon>
        <taxon>Agaricomycetidae</taxon>
        <taxon>Boletales</taxon>
        <taxon>Suillineae</taxon>
        <taxon>Suillaceae</taxon>
        <taxon>Suillus</taxon>
    </lineage>
</organism>
<name>A0A9P7AGD0_9AGAM</name>
<accession>A0A9P7AGD0</accession>
<dbReference type="GeneID" id="64597587"/>
<sequence length="141" mass="16269">MSLAKIWSCHLQGVPTLWTCQPIHAVPPIMDIPFPQGSVSYLSAVSESGSSYSFLNISFVNHPSPNENTIGCILALFFLILASRCRQDHPPPMALSAQLEQLYVIIRLFFSRRFQRYRHFFCLCYYLTKYTQFYILPLRAN</sequence>
<dbReference type="Proteomes" id="UP000719766">
    <property type="component" value="Unassembled WGS sequence"/>
</dbReference>
<proteinExistence type="predicted"/>
<gene>
    <name evidence="1" type="ORF">HD556DRAFT_1401027</name>
</gene>
<evidence type="ECO:0000313" key="1">
    <source>
        <dbReference type="EMBL" id="KAG1788956.1"/>
    </source>
</evidence>
<protein>
    <submittedName>
        <fullName evidence="1">Uncharacterized protein</fullName>
    </submittedName>
</protein>
<keyword evidence="2" id="KW-1185">Reference proteome</keyword>
<comment type="caution">
    <text evidence="1">The sequence shown here is derived from an EMBL/GenBank/DDBJ whole genome shotgun (WGS) entry which is preliminary data.</text>
</comment>
<dbReference type="EMBL" id="JABBWE010000063">
    <property type="protein sequence ID" value="KAG1788956.1"/>
    <property type="molecule type" value="Genomic_DNA"/>
</dbReference>
<reference evidence="1" key="1">
    <citation type="journal article" date="2020" name="New Phytol.">
        <title>Comparative genomics reveals dynamic genome evolution in host specialist ectomycorrhizal fungi.</title>
        <authorList>
            <person name="Lofgren L.A."/>
            <person name="Nguyen N.H."/>
            <person name="Vilgalys R."/>
            <person name="Ruytinx J."/>
            <person name="Liao H.L."/>
            <person name="Branco S."/>
            <person name="Kuo A."/>
            <person name="LaButti K."/>
            <person name="Lipzen A."/>
            <person name="Andreopoulos W."/>
            <person name="Pangilinan J."/>
            <person name="Riley R."/>
            <person name="Hundley H."/>
            <person name="Na H."/>
            <person name="Barry K."/>
            <person name="Grigoriev I.V."/>
            <person name="Stajich J.E."/>
            <person name="Kennedy P.G."/>
        </authorList>
    </citation>
    <scope>NUCLEOTIDE SEQUENCE</scope>
    <source>
        <strain evidence="1">S12</strain>
    </source>
</reference>
<dbReference type="AlphaFoldDB" id="A0A9P7AGD0"/>
<evidence type="ECO:0000313" key="2">
    <source>
        <dbReference type="Proteomes" id="UP000719766"/>
    </source>
</evidence>
<dbReference type="OrthoDB" id="10477446at2759"/>
<dbReference type="RefSeq" id="XP_041156103.1">
    <property type="nucleotide sequence ID" value="XM_041303823.1"/>
</dbReference>